<organism evidence="1">
    <name type="scientific">marine sediment metagenome</name>
    <dbReference type="NCBI Taxonomy" id="412755"/>
    <lineage>
        <taxon>unclassified sequences</taxon>
        <taxon>metagenomes</taxon>
        <taxon>ecological metagenomes</taxon>
    </lineage>
</organism>
<evidence type="ECO:0000313" key="1">
    <source>
        <dbReference type="EMBL" id="GAH37295.1"/>
    </source>
</evidence>
<accession>X1FXK6</accession>
<dbReference type="AlphaFoldDB" id="X1FXK6"/>
<dbReference type="InterPro" id="IPR036390">
    <property type="entry name" value="WH_DNA-bd_sf"/>
</dbReference>
<gene>
    <name evidence="1" type="ORF">S03H2_10724</name>
</gene>
<name>X1FXK6_9ZZZZ</name>
<protein>
    <recommendedName>
        <fullName evidence="2">HTH marR-type domain-containing protein</fullName>
    </recommendedName>
</protein>
<comment type="caution">
    <text evidence="1">The sequence shown here is derived from an EMBL/GenBank/DDBJ whole genome shotgun (WGS) entry which is preliminary data.</text>
</comment>
<evidence type="ECO:0008006" key="2">
    <source>
        <dbReference type="Google" id="ProtNLM"/>
    </source>
</evidence>
<reference evidence="1" key="1">
    <citation type="journal article" date="2014" name="Front. Microbiol.">
        <title>High frequency of phylogenetically diverse reductive dehalogenase-homologous genes in deep subseafloor sedimentary metagenomes.</title>
        <authorList>
            <person name="Kawai M."/>
            <person name="Futagami T."/>
            <person name="Toyoda A."/>
            <person name="Takaki Y."/>
            <person name="Nishi S."/>
            <person name="Hori S."/>
            <person name="Arai W."/>
            <person name="Tsubouchi T."/>
            <person name="Morono Y."/>
            <person name="Uchiyama I."/>
            <person name="Ito T."/>
            <person name="Fujiyama A."/>
            <person name="Inagaki F."/>
            <person name="Takami H."/>
        </authorList>
    </citation>
    <scope>NUCLEOTIDE SEQUENCE</scope>
    <source>
        <strain evidence="1">Expedition CK06-06</strain>
    </source>
</reference>
<sequence length="76" mass="9008">MCPKELSVKLDMAPRTVSFALKKLLSERILRRIPNLHDMRRPKYYVNMEQAKNLLERYKDTPYVSGISPLAWRKMA</sequence>
<dbReference type="EMBL" id="BARU01005503">
    <property type="protein sequence ID" value="GAH37295.1"/>
    <property type="molecule type" value="Genomic_DNA"/>
</dbReference>
<proteinExistence type="predicted"/>
<dbReference type="SUPFAM" id="SSF46785">
    <property type="entry name" value="Winged helix' DNA-binding domain"/>
    <property type="match status" value="1"/>
</dbReference>